<reference evidence="2 3" key="1">
    <citation type="submission" date="2019-05" db="EMBL/GenBank/DDBJ databases">
        <title>Mikania micrantha, genome provides insights into the molecular mechanism of rapid growth.</title>
        <authorList>
            <person name="Liu B."/>
        </authorList>
    </citation>
    <scope>NUCLEOTIDE SEQUENCE [LARGE SCALE GENOMIC DNA]</scope>
    <source>
        <strain evidence="2">NLD-2019</strain>
        <tissue evidence="2">Leaf</tissue>
    </source>
</reference>
<evidence type="ECO:0000313" key="3">
    <source>
        <dbReference type="Proteomes" id="UP000326396"/>
    </source>
</evidence>
<dbReference type="GO" id="GO:0005741">
    <property type="term" value="C:mitochondrial outer membrane"/>
    <property type="evidence" value="ECO:0007669"/>
    <property type="project" value="InterPro"/>
</dbReference>
<dbReference type="GO" id="GO:0008308">
    <property type="term" value="F:voltage-gated monoatomic anion channel activity"/>
    <property type="evidence" value="ECO:0007669"/>
    <property type="project" value="InterPro"/>
</dbReference>
<protein>
    <submittedName>
        <fullName evidence="2">Uncharacterized protein</fullName>
    </submittedName>
</protein>
<organism evidence="2 3">
    <name type="scientific">Mikania micrantha</name>
    <name type="common">bitter vine</name>
    <dbReference type="NCBI Taxonomy" id="192012"/>
    <lineage>
        <taxon>Eukaryota</taxon>
        <taxon>Viridiplantae</taxon>
        <taxon>Streptophyta</taxon>
        <taxon>Embryophyta</taxon>
        <taxon>Tracheophyta</taxon>
        <taxon>Spermatophyta</taxon>
        <taxon>Magnoliopsida</taxon>
        <taxon>eudicotyledons</taxon>
        <taxon>Gunneridae</taxon>
        <taxon>Pentapetalae</taxon>
        <taxon>asterids</taxon>
        <taxon>campanulids</taxon>
        <taxon>Asterales</taxon>
        <taxon>Asteraceae</taxon>
        <taxon>Asteroideae</taxon>
        <taxon>Heliantheae alliance</taxon>
        <taxon>Eupatorieae</taxon>
        <taxon>Mikania</taxon>
    </lineage>
</organism>
<dbReference type="Proteomes" id="UP000326396">
    <property type="component" value="Linkage Group LG14"/>
</dbReference>
<comment type="caution">
    <text evidence="2">The sequence shown here is derived from an EMBL/GenBank/DDBJ whole genome shotgun (WGS) entry which is preliminary data.</text>
</comment>
<evidence type="ECO:0000313" key="2">
    <source>
        <dbReference type="EMBL" id="KAD5960954.1"/>
    </source>
</evidence>
<dbReference type="Pfam" id="PF01459">
    <property type="entry name" value="Porin_3"/>
    <property type="match status" value="1"/>
</dbReference>
<dbReference type="PANTHER" id="PTHR11743">
    <property type="entry name" value="VOLTAGE-DEPENDENT ANION-SELECTIVE CHANNEL"/>
    <property type="match status" value="1"/>
</dbReference>
<sequence length="276" mass="29564">MNKGPGLFSSFGKKSKGNFNSLLIKCDCTLHDCVSSVEPLTKDYLLDHKFSISTPNVAKVAFRSTATSKDGVSTVDVGAIYRSKNSTIVAKIDAQSNVILTFVLKKIAPLTNIVASFNLHDFESGKIATSSTFMDIAPSTKVITSFHLPSFRSSKLKVQYFHHLATLTSTMALNEAPTIGASATIGTPTFAMGAKTAAAVEITRRLSANETEFVVGGCYVFDNQTSVKAKLDSCGKLGAVLQLKIIPKLLVSLSSELDTEALHKTPKFGFAFALKP</sequence>
<dbReference type="AlphaFoldDB" id="A0A5N6P6T1"/>
<dbReference type="InterPro" id="IPR001925">
    <property type="entry name" value="Porin_Euk"/>
</dbReference>
<accession>A0A5N6P6T1</accession>
<dbReference type="Gene3D" id="2.40.160.10">
    <property type="entry name" value="Porin"/>
    <property type="match status" value="2"/>
</dbReference>
<dbReference type="EMBL" id="SZYD01000006">
    <property type="protein sequence ID" value="KAD5960954.1"/>
    <property type="molecule type" value="Genomic_DNA"/>
</dbReference>
<dbReference type="OrthoDB" id="7827681at2759"/>
<proteinExistence type="inferred from homology"/>
<gene>
    <name evidence="2" type="ORF">E3N88_12427</name>
</gene>
<dbReference type="PANTHER" id="PTHR11743:SF69">
    <property type="entry name" value="PORIN DOMAIN, EUKARYOTIC PORIN_TOM40-RELATED"/>
    <property type="match status" value="1"/>
</dbReference>
<name>A0A5N6P6T1_9ASTR</name>
<keyword evidence="3" id="KW-1185">Reference proteome</keyword>
<dbReference type="InterPro" id="IPR023614">
    <property type="entry name" value="Porin_dom_sf"/>
</dbReference>
<dbReference type="InterPro" id="IPR027246">
    <property type="entry name" value="Porin_Euk/Tom40"/>
</dbReference>
<evidence type="ECO:0000256" key="1">
    <source>
        <dbReference type="ARBA" id="ARBA00009624"/>
    </source>
</evidence>
<comment type="similarity">
    <text evidence="1">Belongs to the eukaryotic mitochondrial porin (TC 1.B.8.1) family.</text>
</comment>